<reference evidence="3 4" key="1">
    <citation type="submission" date="2021-06" db="EMBL/GenBank/DDBJ databases">
        <authorList>
            <person name="Palmer J.M."/>
        </authorList>
    </citation>
    <scope>NUCLEOTIDE SEQUENCE [LARGE SCALE GENOMIC DNA]</scope>
    <source>
        <strain evidence="3 4">AS_MEX2019</strain>
        <tissue evidence="3">Muscle</tissue>
    </source>
</reference>
<keyword evidence="2" id="KW-0812">Transmembrane</keyword>
<dbReference type="Proteomes" id="UP001469553">
    <property type="component" value="Unassembled WGS sequence"/>
</dbReference>
<comment type="caution">
    <text evidence="3">The sequence shown here is derived from an EMBL/GenBank/DDBJ whole genome shotgun (WGS) entry which is preliminary data.</text>
</comment>
<organism evidence="3 4">
    <name type="scientific">Ameca splendens</name>
    <dbReference type="NCBI Taxonomy" id="208324"/>
    <lineage>
        <taxon>Eukaryota</taxon>
        <taxon>Metazoa</taxon>
        <taxon>Chordata</taxon>
        <taxon>Craniata</taxon>
        <taxon>Vertebrata</taxon>
        <taxon>Euteleostomi</taxon>
        <taxon>Actinopterygii</taxon>
        <taxon>Neopterygii</taxon>
        <taxon>Teleostei</taxon>
        <taxon>Neoteleostei</taxon>
        <taxon>Acanthomorphata</taxon>
        <taxon>Ovalentaria</taxon>
        <taxon>Atherinomorphae</taxon>
        <taxon>Cyprinodontiformes</taxon>
        <taxon>Goodeidae</taxon>
        <taxon>Ameca</taxon>
    </lineage>
</organism>
<evidence type="ECO:0000256" key="1">
    <source>
        <dbReference type="SAM" id="MobiDB-lite"/>
    </source>
</evidence>
<name>A0ABV0XRS4_9TELE</name>
<dbReference type="EMBL" id="JAHRIP010010913">
    <property type="protein sequence ID" value="MEQ2284190.1"/>
    <property type="molecule type" value="Genomic_DNA"/>
</dbReference>
<evidence type="ECO:0000313" key="4">
    <source>
        <dbReference type="Proteomes" id="UP001469553"/>
    </source>
</evidence>
<keyword evidence="4" id="KW-1185">Reference proteome</keyword>
<evidence type="ECO:0000313" key="3">
    <source>
        <dbReference type="EMBL" id="MEQ2284190.1"/>
    </source>
</evidence>
<keyword evidence="2" id="KW-1133">Transmembrane helix</keyword>
<feature type="compositionally biased region" description="Polar residues" evidence="1">
    <location>
        <begin position="1"/>
        <end position="13"/>
    </location>
</feature>
<feature type="transmembrane region" description="Helical" evidence="2">
    <location>
        <begin position="94"/>
        <end position="113"/>
    </location>
</feature>
<protein>
    <submittedName>
        <fullName evidence="3">Uncharacterized protein</fullName>
    </submittedName>
</protein>
<accession>A0ABV0XRS4</accession>
<evidence type="ECO:0000256" key="2">
    <source>
        <dbReference type="SAM" id="Phobius"/>
    </source>
</evidence>
<feature type="region of interest" description="Disordered" evidence="1">
    <location>
        <begin position="1"/>
        <end position="20"/>
    </location>
</feature>
<keyword evidence="2" id="KW-0472">Membrane</keyword>
<proteinExistence type="predicted"/>
<gene>
    <name evidence="3" type="ORF">AMECASPLE_019015</name>
</gene>
<sequence length="114" mass="13163">MHQTISEPTTLTSDAGRENRPSFACYAGREKILFMLSHLRTANCRRGFVSEKNLHTAMRVRMDASSMNLVVLKVKWCLSAHNIKVQASKYTFELNATVTAVTLTFFILFFWYMY</sequence>